<dbReference type="InterPro" id="IPR003406">
    <property type="entry name" value="Glyco_trans_14"/>
</dbReference>
<evidence type="ECO:0000256" key="13">
    <source>
        <dbReference type="ARBA" id="ARBA00023180"/>
    </source>
</evidence>
<keyword evidence="5" id="KW-0812">Transmembrane</keyword>
<comment type="subcellular location">
    <subcellularLocation>
        <location evidence="2">Endoplasmic reticulum membrane</location>
        <topology evidence="2">Single-pass type II membrane protein</topology>
    </subcellularLocation>
    <subcellularLocation>
        <location evidence="1">Golgi apparatus membrane</location>
        <topology evidence="1">Single-pass type II membrane protein</topology>
    </subcellularLocation>
</comment>
<organism evidence="16 19">
    <name type="scientific">Paracoccus versutus</name>
    <name type="common">Thiobacillus versutus</name>
    <dbReference type="NCBI Taxonomy" id="34007"/>
    <lineage>
        <taxon>Bacteria</taxon>
        <taxon>Pseudomonadati</taxon>
        <taxon>Pseudomonadota</taxon>
        <taxon>Alphaproteobacteria</taxon>
        <taxon>Rhodobacterales</taxon>
        <taxon>Paracoccaceae</taxon>
        <taxon>Paracoccus</taxon>
    </lineage>
</organism>
<protein>
    <recommendedName>
        <fullName evidence="14">Peptide O-xylosyltransferase</fullName>
    </recommendedName>
</protein>
<dbReference type="GO" id="GO:0050650">
    <property type="term" value="P:chondroitin sulfate proteoglycan biosynthetic process"/>
    <property type="evidence" value="ECO:0007669"/>
    <property type="project" value="TreeGrafter"/>
</dbReference>
<dbReference type="InterPro" id="IPR045972">
    <property type="entry name" value="DUF5928"/>
</dbReference>
<feature type="domain" description="DUF5928" evidence="15">
    <location>
        <begin position="274"/>
        <end position="529"/>
    </location>
</feature>
<evidence type="ECO:0000256" key="1">
    <source>
        <dbReference type="ARBA" id="ARBA00004323"/>
    </source>
</evidence>
<dbReference type="GO" id="GO:0046872">
    <property type="term" value="F:metal ion binding"/>
    <property type="evidence" value="ECO:0007669"/>
    <property type="project" value="UniProtKB-KW"/>
</dbReference>
<dbReference type="Pfam" id="PF19350">
    <property type="entry name" value="DUF5928"/>
    <property type="match status" value="1"/>
</dbReference>
<dbReference type="GO" id="GO:0015012">
    <property type="term" value="P:heparan sulfate proteoglycan biosynthetic process"/>
    <property type="evidence" value="ECO:0007669"/>
    <property type="project" value="TreeGrafter"/>
</dbReference>
<evidence type="ECO:0000313" key="17">
    <source>
        <dbReference type="EMBL" id="REG55717.1"/>
    </source>
</evidence>
<accession>A0A3D9XQP7</accession>
<evidence type="ECO:0000256" key="8">
    <source>
        <dbReference type="ARBA" id="ARBA00022968"/>
    </source>
</evidence>
<comment type="caution">
    <text evidence="16">The sequence shown here is derived from an EMBL/GenBank/DDBJ whole genome shotgun (WGS) entry which is preliminary data.</text>
</comment>
<evidence type="ECO:0000256" key="14">
    <source>
        <dbReference type="ARBA" id="ARBA00042865"/>
    </source>
</evidence>
<keyword evidence="11" id="KW-0472">Membrane</keyword>
<evidence type="ECO:0000256" key="6">
    <source>
        <dbReference type="ARBA" id="ARBA00022723"/>
    </source>
</evidence>
<dbReference type="Proteomes" id="UP000256941">
    <property type="component" value="Unassembled WGS sequence"/>
</dbReference>
<evidence type="ECO:0000259" key="15">
    <source>
        <dbReference type="Pfam" id="PF19350"/>
    </source>
</evidence>
<evidence type="ECO:0000313" key="19">
    <source>
        <dbReference type="Proteomes" id="UP000256941"/>
    </source>
</evidence>
<keyword evidence="9" id="KW-1133">Transmembrane helix</keyword>
<gene>
    <name evidence="17" type="ORF">ATH84_1002159</name>
    <name evidence="16" type="ORF">BDD41_1247</name>
</gene>
<dbReference type="PANTHER" id="PTHR46025:SF3">
    <property type="entry name" value="XYLOSYLTRANSFERASE OXT"/>
    <property type="match status" value="1"/>
</dbReference>
<keyword evidence="12" id="KW-1015">Disulfide bond</keyword>
<dbReference type="GO" id="GO:0016020">
    <property type="term" value="C:membrane"/>
    <property type="evidence" value="ECO:0007669"/>
    <property type="project" value="InterPro"/>
</dbReference>
<dbReference type="EMBL" id="QTUJ01000001">
    <property type="protein sequence ID" value="REF72756.1"/>
    <property type="molecule type" value="Genomic_DNA"/>
</dbReference>
<dbReference type="EMBL" id="QUMX01000002">
    <property type="protein sequence ID" value="REG55717.1"/>
    <property type="molecule type" value="Genomic_DNA"/>
</dbReference>
<evidence type="ECO:0000256" key="10">
    <source>
        <dbReference type="ARBA" id="ARBA00023034"/>
    </source>
</evidence>
<dbReference type="AlphaFoldDB" id="A0A3D9XQP7"/>
<evidence type="ECO:0000313" key="18">
    <source>
        <dbReference type="Proteomes" id="UP000256794"/>
    </source>
</evidence>
<evidence type="ECO:0000256" key="11">
    <source>
        <dbReference type="ARBA" id="ARBA00023136"/>
    </source>
</evidence>
<sequence length="529" mass="60895">MGNEMARIAFILLCHKDPEGVVAQARRLTASGDYVAIHFDGRANPRDYELIRAALADNASVVFAQRRWKCGWGEWSLVGATLEAVRAAVAAFPRATHFYMLSGDCMPIKSAEYAHGLLDGEDCDYIESFDFFESDWIKTGFKEERLVYRHWFNERTQKWLFYASYDLQKRFGLRRRVPADIQVMIGSQWWCLRRLTVEKVLDFCASRPDVMRFFSTTWIPDETFFQTVVPHVVPRREIRTRTLTYLIFTDYGMPVTFYNDHYDLLMGQNYLFARKISPEAIRLRERLGALWAASGVHFPISNEATGLFRFLTGRGRVGRRFGQRFWEAEGSLGRDNTLLLVVAKKWHVAKRLTAAIRAHTPIPAVDYLFNEPEAHLPDLGGVETTVEKRDRHRRALIRLLFQHFESNRLVLCLDPSALYLIQDLTSDKADTRVLLVDSEFDDDYLRGHIARVGLAGSETAPEVIERLLPMVRADLEHEAERLRDMDFPGFHSIAPWRPVAENTAQLARFLDLPAETALALARTDHLFSD</sequence>
<dbReference type="PANTHER" id="PTHR46025">
    <property type="entry name" value="XYLOSYLTRANSFERASE OXT"/>
    <property type="match status" value="1"/>
</dbReference>
<evidence type="ECO:0000256" key="12">
    <source>
        <dbReference type="ARBA" id="ARBA00023157"/>
    </source>
</evidence>
<dbReference type="InterPro" id="IPR043538">
    <property type="entry name" value="XYLT"/>
</dbReference>
<evidence type="ECO:0000256" key="7">
    <source>
        <dbReference type="ARBA" id="ARBA00022824"/>
    </source>
</evidence>
<dbReference type="Pfam" id="PF02485">
    <property type="entry name" value="Branch"/>
    <property type="match status" value="1"/>
</dbReference>
<keyword evidence="8" id="KW-0735">Signal-anchor</keyword>
<evidence type="ECO:0000256" key="2">
    <source>
        <dbReference type="ARBA" id="ARBA00004648"/>
    </source>
</evidence>
<keyword evidence="13" id="KW-0325">Glycoprotein</keyword>
<proteinExistence type="predicted"/>
<accession>A0A3E0CE01</accession>
<keyword evidence="18" id="KW-1185">Reference proteome</keyword>
<keyword evidence="3" id="KW-0328">Glycosyltransferase</keyword>
<dbReference type="Proteomes" id="UP000256794">
    <property type="component" value="Unassembled WGS sequence"/>
</dbReference>
<dbReference type="GO" id="GO:0030158">
    <property type="term" value="F:protein xylosyltransferase activity"/>
    <property type="evidence" value="ECO:0007669"/>
    <property type="project" value="InterPro"/>
</dbReference>
<evidence type="ECO:0000256" key="4">
    <source>
        <dbReference type="ARBA" id="ARBA00022679"/>
    </source>
</evidence>
<reference evidence="18 19" key="1">
    <citation type="submission" date="2018-08" db="EMBL/GenBank/DDBJ databases">
        <title>Genomic Encyclopedia of Archaeal and Bacterial Type Strains, Phase II (KMG-II): from individual species to whole genera.</title>
        <authorList>
            <person name="Goeker M."/>
        </authorList>
    </citation>
    <scope>NUCLEOTIDE SEQUENCE [LARGE SCALE GENOMIC DNA]</scope>
    <source>
        <strain evidence="16 19">DSM 17099</strain>
        <strain evidence="17 18">DSM 582</strain>
    </source>
</reference>
<evidence type="ECO:0000313" key="16">
    <source>
        <dbReference type="EMBL" id="REF72756.1"/>
    </source>
</evidence>
<keyword evidence="4" id="KW-0808">Transferase</keyword>
<evidence type="ECO:0000256" key="5">
    <source>
        <dbReference type="ARBA" id="ARBA00022692"/>
    </source>
</evidence>
<evidence type="ECO:0000256" key="9">
    <source>
        <dbReference type="ARBA" id="ARBA00022989"/>
    </source>
</evidence>
<evidence type="ECO:0000256" key="3">
    <source>
        <dbReference type="ARBA" id="ARBA00022676"/>
    </source>
</evidence>
<keyword evidence="7" id="KW-0256">Endoplasmic reticulum</keyword>
<name>A0A3D9XQP7_PARVE</name>
<keyword evidence="6" id="KW-0479">Metal-binding</keyword>
<keyword evidence="10" id="KW-0333">Golgi apparatus</keyword>